<accession>A0A0S7EQ71</accession>
<dbReference type="EMBL" id="GBYX01476687">
    <property type="protein sequence ID" value="JAO04990.1"/>
    <property type="molecule type" value="Transcribed_RNA"/>
</dbReference>
<reference evidence="2" key="1">
    <citation type="submission" date="2014-12" db="EMBL/GenBank/DDBJ databases">
        <title>Parallel Evolution in Life History Adaptation Evident in the Tissue-Specific Poeciliopsis prolifica transcriptome.</title>
        <authorList>
            <person name="Jue N.K."/>
            <person name="Foley R.J."/>
            <person name="Obergfell C."/>
            <person name="Reznick D.N."/>
            <person name="O'Neill R.J."/>
            <person name="O'Neill M.J."/>
        </authorList>
    </citation>
    <scope>NUCLEOTIDE SEQUENCE</scope>
</reference>
<organism evidence="2">
    <name type="scientific">Poeciliopsis prolifica</name>
    <name type="common">blackstripe livebearer</name>
    <dbReference type="NCBI Taxonomy" id="188132"/>
    <lineage>
        <taxon>Eukaryota</taxon>
        <taxon>Metazoa</taxon>
        <taxon>Chordata</taxon>
        <taxon>Craniata</taxon>
        <taxon>Vertebrata</taxon>
        <taxon>Euteleostomi</taxon>
        <taxon>Actinopterygii</taxon>
        <taxon>Neopterygii</taxon>
        <taxon>Teleostei</taxon>
        <taxon>Neoteleostei</taxon>
        <taxon>Acanthomorphata</taxon>
        <taxon>Ovalentaria</taxon>
        <taxon>Atherinomorphae</taxon>
        <taxon>Cyprinodontiformes</taxon>
        <taxon>Poeciliidae</taxon>
        <taxon>Poeciliinae</taxon>
        <taxon>Poeciliopsis</taxon>
    </lineage>
</organism>
<sequence>MEFMNGSQTNMSAVLKVTDPDARTKLLHWPPLCQLENRASRAQIHGGPACCQRERLPFTSASQRTKRPLCLREQEEKMDGERRGWRQNAEAGRWRPEGGFIRRGGREKTGTTVGAFRLKPQETEREHLPLTVSIKGRATCR</sequence>
<feature type="region of interest" description="Disordered" evidence="1">
    <location>
        <begin position="73"/>
        <end position="111"/>
    </location>
</feature>
<protein>
    <submittedName>
        <fullName evidence="2">PPUP102</fullName>
    </submittedName>
</protein>
<proteinExistence type="predicted"/>
<dbReference type="AlphaFoldDB" id="A0A0S7EQ71"/>
<feature type="compositionally biased region" description="Basic and acidic residues" evidence="1">
    <location>
        <begin position="73"/>
        <end position="84"/>
    </location>
</feature>
<gene>
    <name evidence="2" type="primary">PPUP102</name>
</gene>
<evidence type="ECO:0000313" key="2">
    <source>
        <dbReference type="EMBL" id="JAO04990.1"/>
    </source>
</evidence>
<evidence type="ECO:0000256" key="1">
    <source>
        <dbReference type="SAM" id="MobiDB-lite"/>
    </source>
</evidence>
<name>A0A0S7EQ71_9TELE</name>